<comment type="similarity">
    <text evidence="2 12">Belongs to the peptidase M3 family.</text>
</comment>
<dbReference type="InterPro" id="IPR045090">
    <property type="entry name" value="Pept_M3A_M3B"/>
</dbReference>
<keyword evidence="5" id="KW-0677">Repeat</keyword>
<sequence length="954" mass="107674">MNGAMWRVVSRGSSLIFHSKKRNALSVTARAFSAPTGLYGLPHLKTAKGFQSFVDEAIQRSGELISYICKKQPAGEVMRAMDEISDTVCSVVDSAELCRHTHPDREFVEEASKASMRINEYLHYLNTNHDLYDAIKKAEQECHMLSEEAKRGVRNLRADFERGGINLCSGKLDQVNTLNIEISQLCREYNENIVMDPGTVDIYPSSRIPRNLHYLVKPIHRSVSLITKDLSGSRGILKEKGFRITTDPQTVSSVLQFSSDDEIMGCSSYTEFSIKPNMALSPKVVMSFLLEMSKMVKPKTREEHRLLTKFKREKCGQSDGDLRPWDETYYMTMMKSSAYKLDASVVGSYFSLSNCIEGLKVLVQSLFGATFHSIPLAPNESWDPHVLKLSLHHPEELFTKSLFHSMPLRNVVSWNSIIAACVQNDDLDDTFRYFAAAPGKNASYNAMISGLARVEGAIWCARALFEATPHRNVVLWNVMINGGLLENGLYEEAREVFGRMLQKNDVARTTMINWFCKQHKMEEAKTLFEEIRCRDPNPKIGDLGYLYLDLYSRKGKYPGCAHFAIKGGRRISQTEYQLPVQKEGEEAITAVLIGGGNLRRRAGSGGSGDSCGGAWRRVGGPFVAIFVPRWSPGRDDSDGVIVALVCNFPGSQNPSAVRLNHWEVETLFHEFGHALHSLLSRTDYQHFSGTRAVLDFAEIPSNLFDVPLKVRLSKFNHDIQILFDLQLGSAIGMSTFTCTRYSPVQDEKDVFRNVMWHIIPCRALGYYAWDYRVLRKFARHYSTGEQIPQKLVESMQGARDMFAATELQRQIFYALVDQTLFGEQPLPHGDISSVVAELKGEHTNYGHVEGTHWETRFSHLLNYGAGYYSYLYAKCFAATIWKKLCEEDPLSSTTGFALRTKFLQHGGAREPDALLNDLMGDGIYRYHDGGIVPDISCLCNEMKLVEEYPMEVHL</sequence>
<dbReference type="CDD" id="cd06457">
    <property type="entry name" value="M3A_MIP"/>
    <property type="match status" value="1"/>
</dbReference>
<dbReference type="InterPro" id="IPR033851">
    <property type="entry name" value="M3A_MIP"/>
</dbReference>
<feature type="domain" description="Peptidase M3A/M3B catalytic" evidence="14">
    <location>
        <begin position="764"/>
        <end position="921"/>
    </location>
</feature>
<evidence type="ECO:0000256" key="11">
    <source>
        <dbReference type="PROSITE-ProRule" id="PRU00708"/>
    </source>
</evidence>
<keyword evidence="13" id="KW-0175">Coiled coil</keyword>
<evidence type="ECO:0000256" key="12">
    <source>
        <dbReference type="RuleBase" id="RU003435"/>
    </source>
</evidence>
<feature type="repeat" description="PPR" evidence="11">
    <location>
        <begin position="472"/>
        <end position="507"/>
    </location>
</feature>
<evidence type="ECO:0000256" key="5">
    <source>
        <dbReference type="ARBA" id="ARBA00022737"/>
    </source>
</evidence>
<comment type="caution">
    <text evidence="15">The sequence shown here is derived from an EMBL/GenBank/DDBJ whole genome shotgun (WGS) entry which is preliminary data.</text>
</comment>
<evidence type="ECO:0000256" key="2">
    <source>
        <dbReference type="ARBA" id="ARBA00006040"/>
    </source>
</evidence>
<dbReference type="GO" id="GO:0006508">
    <property type="term" value="P:proteolysis"/>
    <property type="evidence" value="ECO:0007669"/>
    <property type="project" value="UniProtKB-KW"/>
</dbReference>
<dbReference type="Gene3D" id="1.10.1370.10">
    <property type="entry name" value="Neurolysin, domain 3"/>
    <property type="match status" value="2"/>
</dbReference>
<keyword evidence="6 12" id="KW-0378">Hydrolase</keyword>
<evidence type="ECO:0000256" key="7">
    <source>
        <dbReference type="ARBA" id="ARBA00022833"/>
    </source>
</evidence>
<feature type="coiled-coil region" evidence="13">
    <location>
        <begin position="128"/>
        <end position="155"/>
    </location>
</feature>
<dbReference type="GO" id="GO:0006518">
    <property type="term" value="P:peptide metabolic process"/>
    <property type="evidence" value="ECO:0007669"/>
    <property type="project" value="TreeGrafter"/>
</dbReference>
<dbReference type="GO" id="GO:0005739">
    <property type="term" value="C:mitochondrion"/>
    <property type="evidence" value="ECO:0007669"/>
    <property type="project" value="UniProtKB-SubCell"/>
</dbReference>
<proteinExistence type="inferred from homology"/>
<evidence type="ECO:0000256" key="3">
    <source>
        <dbReference type="ARBA" id="ARBA00022670"/>
    </source>
</evidence>
<comment type="cofactor">
    <cofactor evidence="12">
        <name>Zn(2+)</name>
        <dbReference type="ChEBI" id="CHEBI:29105"/>
    </cofactor>
    <text evidence="12">Binds 1 zinc ion.</text>
</comment>
<keyword evidence="3 12" id="KW-0645">Protease</keyword>
<dbReference type="Pfam" id="PF01432">
    <property type="entry name" value="Peptidase_M3"/>
    <property type="match status" value="3"/>
</dbReference>
<keyword evidence="7 12" id="KW-0862">Zinc</keyword>
<dbReference type="PANTHER" id="PTHR11804">
    <property type="entry name" value="PROTEASE M3 THIMET OLIGOPEPTIDASE-RELATED"/>
    <property type="match status" value="1"/>
</dbReference>
<evidence type="ECO:0000256" key="13">
    <source>
        <dbReference type="SAM" id="Coils"/>
    </source>
</evidence>
<evidence type="ECO:0000256" key="10">
    <source>
        <dbReference type="ARBA" id="ARBA00023128"/>
    </source>
</evidence>
<keyword evidence="9 12" id="KW-0482">Metalloprotease</keyword>
<feature type="domain" description="Peptidase M3A/M3B catalytic" evidence="14">
    <location>
        <begin position="641"/>
        <end position="705"/>
    </location>
</feature>
<dbReference type="Pfam" id="PF01535">
    <property type="entry name" value="PPR"/>
    <property type="match status" value="3"/>
</dbReference>
<dbReference type="AlphaFoldDB" id="A0A8T0JIW1"/>
<keyword evidence="10" id="KW-0496">Mitochondrion</keyword>
<dbReference type="PROSITE" id="PS51375">
    <property type="entry name" value="PPR"/>
    <property type="match status" value="1"/>
</dbReference>
<evidence type="ECO:0000256" key="8">
    <source>
        <dbReference type="ARBA" id="ARBA00022946"/>
    </source>
</evidence>
<evidence type="ECO:0000256" key="6">
    <source>
        <dbReference type="ARBA" id="ARBA00022801"/>
    </source>
</evidence>
<dbReference type="Gene3D" id="1.25.40.10">
    <property type="entry name" value="Tetratricopeptide repeat domain"/>
    <property type="match status" value="1"/>
</dbReference>
<gene>
    <name evidence="15" type="ORF">HKW66_Vig0210120</name>
</gene>
<dbReference type="NCBIfam" id="TIGR00756">
    <property type="entry name" value="PPR"/>
    <property type="match status" value="1"/>
</dbReference>
<evidence type="ECO:0000313" key="15">
    <source>
        <dbReference type="EMBL" id="KAG2372120.1"/>
    </source>
</evidence>
<organism evidence="15 16">
    <name type="scientific">Phaseolus angularis</name>
    <name type="common">Azuki bean</name>
    <name type="synonym">Vigna angularis</name>
    <dbReference type="NCBI Taxonomy" id="3914"/>
    <lineage>
        <taxon>Eukaryota</taxon>
        <taxon>Viridiplantae</taxon>
        <taxon>Streptophyta</taxon>
        <taxon>Embryophyta</taxon>
        <taxon>Tracheophyta</taxon>
        <taxon>Spermatophyta</taxon>
        <taxon>Magnoliopsida</taxon>
        <taxon>eudicotyledons</taxon>
        <taxon>Gunneridae</taxon>
        <taxon>Pentapetalae</taxon>
        <taxon>rosids</taxon>
        <taxon>fabids</taxon>
        <taxon>Fabales</taxon>
        <taxon>Fabaceae</taxon>
        <taxon>Papilionoideae</taxon>
        <taxon>50 kb inversion clade</taxon>
        <taxon>NPAAA clade</taxon>
        <taxon>indigoferoid/millettioid clade</taxon>
        <taxon>Phaseoleae</taxon>
        <taxon>Vigna</taxon>
    </lineage>
</organism>
<accession>A0A8T0JIW1</accession>
<dbReference type="SUPFAM" id="SSF55486">
    <property type="entry name" value="Metalloproteases ('zincins'), catalytic domain"/>
    <property type="match status" value="3"/>
</dbReference>
<name>A0A8T0JIW1_PHAAN</name>
<dbReference type="GO" id="GO:0046872">
    <property type="term" value="F:metal ion binding"/>
    <property type="evidence" value="ECO:0007669"/>
    <property type="project" value="UniProtKB-UniRule"/>
</dbReference>
<dbReference type="Gene3D" id="1.10.1370.40">
    <property type="match status" value="1"/>
</dbReference>
<dbReference type="EMBL" id="JABFOF010000011">
    <property type="protein sequence ID" value="KAG2372120.1"/>
    <property type="molecule type" value="Genomic_DNA"/>
</dbReference>
<dbReference type="PANTHER" id="PTHR11804:SF79">
    <property type="entry name" value="MITOCHONDRIAL INTERMEDIATE PEPTIDASE"/>
    <property type="match status" value="1"/>
</dbReference>
<protein>
    <submittedName>
        <fullName evidence="15">Mitochondrial intermediate peptidase</fullName>
    </submittedName>
</protein>
<evidence type="ECO:0000313" key="16">
    <source>
        <dbReference type="Proteomes" id="UP000743370"/>
    </source>
</evidence>
<comment type="subcellular location">
    <subcellularLocation>
        <location evidence="1">Mitochondrion</location>
    </subcellularLocation>
</comment>
<dbReference type="InterPro" id="IPR024077">
    <property type="entry name" value="Neurolysin/TOP_dom2"/>
</dbReference>
<feature type="domain" description="Peptidase M3A/M3B catalytic" evidence="14">
    <location>
        <begin position="263"/>
        <end position="395"/>
    </location>
</feature>
<dbReference type="GO" id="GO:0004222">
    <property type="term" value="F:metalloendopeptidase activity"/>
    <property type="evidence" value="ECO:0007669"/>
    <property type="project" value="InterPro"/>
</dbReference>
<keyword evidence="4 12" id="KW-0479">Metal-binding</keyword>
<evidence type="ECO:0000256" key="4">
    <source>
        <dbReference type="ARBA" id="ARBA00022723"/>
    </source>
</evidence>
<reference evidence="15 16" key="1">
    <citation type="submission" date="2020-05" db="EMBL/GenBank/DDBJ databases">
        <title>Vigna angularis (adzuki bean) Var. LongXiaoDou No. 4 denovo assembly.</title>
        <authorList>
            <person name="Xiang H."/>
        </authorList>
    </citation>
    <scope>NUCLEOTIDE SEQUENCE [LARGE SCALE GENOMIC DNA]</scope>
    <source>
        <tissue evidence="15">Leaf</tissue>
    </source>
</reference>
<dbReference type="Proteomes" id="UP000743370">
    <property type="component" value="Unassembled WGS sequence"/>
</dbReference>
<dbReference type="InterPro" id="IPR011990">
    <property type="entry name" value="TPR-like_helical_dom_sf"/>
</dbReference>
<keyword evidence="8" id="KW-0809">Transit peptide</keyword>
<dbReference type="InterPro" id="IPR001567">
    <property type="entry name" value="Pept_M3A_M3B_dom"/>
</dbReference>
<evidence type="ECO:0000256" key="1">
    <source>
        <dbReference type="ARBA" id="ARBA00004173"/>
    </source>
</evidence>
<evidence type="ECO:0000256" key="9">
    <source>
        <dbReference type="ARBA" id="ARBA00023049"/>
    </source>
</evidence>
<dbReference type="InterPro" id="IPR002885">
    <property type="entry name" value="PPR_rpt"/>
</dbReference>
<evidence type="ECO:0000259" key="14">
    <source>
        <dbReference type="Pfam" id="PF01432"/>
    </source>
</evidence>